<dbReference type="InterPro" id="IPR003661">
    <property type="entry name" value="HisK_dim/P_dom"/>
</dbReference>
<dbReference type="Gene3D" id="3.30.565.10">
    <property type="entry name" value="Histidine kinase-like ATPase, C-terminal domain"/>
    <property type="match status" value="1"/>
</dbReference>
<evidence type="ECO:0000256" key="11">
    <source>
        <dbReference type="ARBA" id="ARBA00023012"/>
    </source>
</evidence>
<sequence>MAVRRKVGIKAKFAVLFVATAVVLLAVNAVWRESVQHDQVEREMLESAHMLATEMNAVWDFMEVNQSQFVRNEDGTYNVYCVVAAKVVAQKFTNSSGGIIIHYTNIETRKPADAPDEYELEALYALRDNPDSKAYYGLVDYQGSKAFRYVEPLWMAESCLECHGGPEGELDVMGFPKEGREVGDLAGAASIIIPADTYLAGAQESATRETLVFFLFLASCMLVAFYGISRLVTKPLRKLGAVSERLERHDFDVSLDGIGQRDEMEDLAQRFDSMAKELKTLYEHLESEVEVRTAQIIESNKVLELQRVELENMNRMLQHDNELKEDFLATVSHEMRTPLTSILAFVDIWEQTNAPRNNDEKKIMGEMKFSSQVLLSMVNNMLDLSRIEAGRTELSLGPVDVADLLGIVRDGVTFLAEKKAASVSVAVDENVPVIMTDCEKLRRIVENLASNAVKFIDSGGHVRLSGSYSEASRKLTLSVADDGCGIDPEDMPLLFERFVKGSNANHAIGRSYGSSGPGLALVKDLTDLLGGVVEVESRIGQGSVFTVVLPVEPLDTIDE</sequence>
<reference evidence="17 18" key="1">
    <citation type="submission" date="2024-04" db="EMBL/GenBank/DDBJ databases">
        <title>Human intestinal bacterial collection.</title>
        <authorList>
            <person name="Pauvert C."/>
            <person name="Hitch T.C.A."/>
            <person name="Clavel T."/>
        </authorList>
    </citation>
    <scope>NUCLEOTIDE SEQUENCE [LARGE SCALE GENOMIC DNA]</scope>
    <source>
        <strain evidence="17 18">CLA-KB-H42</strain>
    </source>
</reference>
<comment type="caution">
    <text evidence="17">The sequence shown here is derived from an EMBL/GenBank/DDBJ whole genome shotgun (WGS) entry which is preliminary data.</text>
</comment>
<evidence type="ECO:0000256" key="5">
    <source>
        <dbReference type="ARBA" id="ARBA00022679"/>
    </source>
</evidence>
<dbReference type="PROSITE" id="PS51007">
    <property type="entry name" value="CYTC"/>
    <property type="match status" value="1"/>
</dbReference>
<comment type="subcellular location">
    <subcellularLocation>
        <location evidence="2">Cell membrane</location>
    </subcellularLocation>
</comment>
<evidence type="ECO:0000256" key="10">
    <source>
        <dbReference type="ARBA" id="ARBA00023004"/>
    </source>
</evidence>
<keyword evidence="5" id="KW-0808">Transferase</keyword>
<dbReference type="Pfam" id="PF02518">
    <property type="entry name" value="HATPase_c"/>
    <property type="match status" value="1"/>
</dbReference>
<dbReference type="Proteomes" id="UP001487305">
    <property type="component" value="Unassembled WGS sequence"/>
</dbReference>
<gene>
    <name evidence="17" type="ORF">AAA083_05930</name>
</gene>
<feature type="domain" description="Cytochrome c" evidence="16">
    <location>
        <begin position="138"/>
        <end position="275"/>
    </location>
</feature>
<evidence type="ECO:0000313" key="17">
    <source>
        <dbReference type="EMBL" id="MEQ3362509.1"/>
    </source>
</evidence>
<dbReference type="EMBL" id="JBBNOP010000004">
    <property type="protein sequence ID" value="MEQ3362509.1"/>
    <property type="molecule type" value="Genomic_DNA"/>
</dbReference>
<keyword evidence="6" id="KW-0812">Transmembrane</keyword>
<dbReference type="PROSITE" id="PS50885">
    <property type="entry name" value="HAMP"/>
    <property type="match status" value="1"/>
</dbReference>
<evidence type="ECO:0000256" key="7">
    <source>
        <dbReference type="ARBA" id="ARBA00022723"/>
    </source>
</evidence>
<feature type="domain" description="HAMP" evidence="15">
    <location>
        <begin position="230"/>
        <end position="283"/>
    </location>
</feature>
<organism evidence="17 18">
    <name type="scientific">Raoultibacter massiliensis</name>
    <dbReference type="NCBI Taxonomy" id="1852371"/>
    <lineage>
        <taxon>Bacteria</taxon>
        <taxon>Bacillati</taxon>
        <taxon>Actinomycetota</taxon>
        <taxon>Coriobacteriia</taxon>
        <taxon>Eggerthellales</taxon>
        <taxon>Eggerthellaceae</taxon>
        <taxon>Raoultibacter</taxon>
    </lineage>
</organism>
<evidence type="ECO:0000259" key="15">
    <source>
        <dbReference type="PROSITE" id="PS50885"/>
    </source>
</evidence>
<dbReference type="InterPro" id="IPR050736">
    <property type="entry name" value="Sensor_HK_Regulatory"/>
</dbReference>
<evidence type="ECO:0000256" key="4">
    <source>
        <dbReference type="ARBA" id="ARBA00022553"/>
    </source>
</evidence>
<keyword evidence="8" id="KW-0418">Kinase</keyword>
<dbReference type="InterPro" id="IPR005467">
    <property type="entry name" value="His_kinase_dom"/>
</dbReference>
<dbReference type="PANTHER" id="PTHR43711">
    <property type="entry name" value="TWO-COMPONENT HISTIDINE KINASE"/>
    <property type="match status" value="1"/>
</dbReference>
<evidence type="ECO:0000256" key="9">
    <source>
        <dbReference type="ARBA" id="ARBA00022989"/>
    </source>
</evidence>
<keyword evidence="9" id="KW-0472">Membrane</keyword>
<dbReference type="Pfam" id="PF00512">
    <property type="entry name" value="HisKA"/>
    <property type="match status" value="1"/>
</dbReference>
<dbReference type="InterPro" id="IPR021796">
    <property type="entry name" value="Tll0287-like_dom"/>
</dbReference>
<dbReference type="Gene3D" id="6.10.340.10">
    <property type="match status" value="1"/>
</dbReference>
<proteinExistence type="predicted"/>
<keyword evidence="10 12" id="KW-0408">Iron</keyword>
<evidence type="ECO:0000256" key="2">
    <source>
        <dbReference type="ARBA" id="ARBA00004236"/>
    </source>
</evidence>
<dbReference type="SMART" id="SM00388">
    <property type="entry name" value="HisKA"/>
    <property type="match status" value="1"/>
</dbReference>
<comment type="catalytic activity">
    <reaction evidence="1">
        <text>ATP + protein L-histidine = ADP + protein N-phospho-L-histidine.</text>
        <dbReference type="EC" id="2.7.13.3"/>
    </reaction>
</comment>
<dbReference type="PANTHER" id="PTHR43711:SF26">
    <property type="entry name" value="SENSOR HISTIDINE KINASE RCSC"/>
    <property type="match status" value="1"/>
</dbReference>
<name>A0ABV1JBQ6_9ACTN</name>
<dbReference type="SUPFAM" id="SSF47384">
    <property type="entry name" value="Homodimeric domain of signal transducing histidine kinase"/>
    <property type="match status" value="1"/>
</dbReference>
<dbReference type="InterPro" id="IPR036097">
    <property type="entry name" value="HisK_dim/P_sf"/>
</dbReference>
<dbReference type="SUPFAM" id="SSF158472">
    <property type="entry name" value="HAMP domain-like"/>
    <property type="match status" value="1"/>
</dbReference>
<evidence type="ECO:0000259" key="16">
    <source>
        <dbReference type="PROSITE" id="PS51007"/>
    </source>
</evidence>
<evidence type="ECO:0000256" key="8">
    <source>
        <dbReference type="ARBA" id="ARBA00022777"/>
    </source>
</evidence>
<keyword evidence="4" id="KW-0597">Phosphoprotein</keyword>
<evidence type="ECO:0000313" key="18">
    <source>
        <dbReference type="Proteomes" id="UP001487305"/>
    </source>
</evidence>
<evidence type="ECO:0000256" key="13">
    <source>
        <dbReference type="SAM" id="Coils"/>
    </source>
</evidence>
<dbReference type="SMART" id="SM00387">
    <property type="entry name" value="HATPase_c"/>
    <property type="match status" value="1"/>
</dbReference>
<keyword evidence="9" id="KW-1133">Transmembrane helix</keyword>
<dbReference type="Gene3D" id="1.10.287.130">
    <property type="match status" value="1"/>
</dbReference>
<evidence type="ECO:0000256" key="1">
    <source>
        <dbReference type="ARBA" id="ARBA00000085"/>
    </source>
</evidence>
<keyword evidence="13" id="KW-0175">Coiled coil</keyword>
<evidence type="ECO:0000256" key="3">
    <source>
        <dbReference type="ARBA" id="ARBA00012438"/>
    </source>
</evidence>
<dbReference type="PRINTS" id="PR00344">
    <property type="entry name" value="BCTRLSENSOR"/>
</dbReference>
<protein>
    <recommendedName>
        <fullName evidence="3">histidine kinase</fullName>
        <ecNumber evidence="3">2.7.13.3</ecNumber>
    </recommendedName>
</protein>
<evidence type="ECO:0000256" key="6">
    <source>
        <dbReference type="ARBA" id="ARBA00022692"/>
    </source>
</evidence>
<dbReference type="InterPro" id="IPR009056">
    <property type="entry name" value="Cyt_c-like_dom"/>
</dbReference>
<dbReference type="CDD" id="cd00082">
    <property type="entry name" value="HisKA"/>
    <property type="match status" value="1"/>
</dbReference>
<dbReference type="SMART" id="SM00304">
    <property type="entry name" value="HAMP"/>
    <property type="match status" value="1"/>
</dbReference>
<dbReference type="InterPro" id="IPR003594">
    <property type="entry name" value="HATPase_dom"/>
</dbReference>
<evidence type="ECO:0000256" key="12">
    <source>
        <dbReference type="PROSITE-ProRule" id="PRU00433"/>
    </source>
</evidence>
<feature type="coiled-coil region" evidence="13">
    <location>
        <begin position="268"/>
        <end position="320"/>
    </location>
</feature>
<accession>A0ABV1JBQ6</accession>
<keyword evidence="11" id="KW-0902">Two-component regulatory system</keyword>
<keyword evidence="18" id="KW-1185">Reference proteome</keyword>
<dbReference type="PROSITE" id="PS50109">
    <property type="entry name" value="HIS_KIN"/>
    <property type="match status" value="1"/>
</dbReference>
<dbReference type="RefSeq" id="WP_349227269.1">
    <property type="nucleotide sequence ID" value="NZ_JBBNOP010000004.1"/>
</dbReference>
<dbReference type="InterPro" id="IPR036890">
    <property type="entry name" value="HATPase_C_sf"/>
</dbReference>
<evidence type="ECO:0000259" key="14">
    <source>
        <dbReference type="PROSITE" id="PS50109"/>
    </source>
</evidence>
<keyword evidence="12" id="KW-0349">Heme</keyword>
<keyword evidence="7 12" id="KW-0479">Metal-binding</keyword>
<dbReference type="InterPro" id="IPR004358">
    <property type="entry name" value="Sig_transdc_His_kin-like_C"/>
</dbReference>
<dbReference type="EC" id="2.7.13.3" evidence="3"/>
<feature type="domain" description="Histidine kinase" evidence="14">
    <location>
        <begin position="330"/>
        <end position="553"/>
    </location>
</feature>
<dbReference type="SUPFAM" id="SSF55874">
    <property type="entry name" value="ATPase domain of HSP90 chaperone/DNA topoisomerase II/histidine kinase"/>
    <property type="match status" value="1"/>
</dbReference>
<dbReference type="Pfam" id="PF11845">
    <property type="entry name" value="Tll0287-like"/>
    <property type="match status" value="1"/>
</dbReference>
<dbReference type="CDD" id="cd06225">
    <property type="entry name" value="HAMP"/>
    <property type="match status" value="1"/>
</dbReference>
<dbReference type="InterPro" id="IPR003660">
    <property type="entry name" value="HAMP_dom"/>
</dbReference>
<dbReference type="Pfam" id="PF00672">
    <property type="entry name" value="HAMP"/>
    <property type="match status" value="1"/>
</dbReference>